<keyword evidence="2" id="KW-0732">Signal</keyword>
<feature type="chain" id="PRO_5043474078" description="Secreted protein" evidence="2">
    <location>
        <begin position="21"/>
        <end position="83"/>
    </location>
</feature>
<dbReference type="Proteomes" id="UP001159042">
    <property type="component" value="Unassembled WGS sequence"/>
</dbReference>
<feature type="signal peptide" evidence="2">
    <location>
        <begin position="1"/>
        <end position="20"/>
    </location>
</feature>
<feature type="region of interest" description="Disordered" evidence="1">
    <location>
        <begin position="56"/>
        <end position="83"/>
    </location>
</feature>
<evidence type="ECO:0008006" key="5">
    <source>
        <dbReference type="Google" id="ProtNLM"/>
    </source>
</evidence>
<name>A0AAV8VI31_9CUCU</name>
<evidence type="ECO:0000313" key="4">
    <source>
        <dbReference type="Proteomes" id="UP001159042"/>
    </source>
</evidence>
<comment type="caution">
    <text evidence="3">The sequence shown here is derived from an EMBL/GenBank/DDBJ whole genome shotgun (WGS) entry which is preliminary data.</text>
</comment>
<evidence type="ECO:0000256" key="2">
    <source>
        <dbReference type="SAM" id="SignalP"/>
    </source>
</evidence>
<accession>A0AAV8VI31</accession>
<organism evidence="3 4">
    <name type="scientific">Exocentrus adspersus</name>
    <dbReference type="NCBI Taxonomy" id="1586481"/>
    <lineage>
        <taxon>Eukaryota</taxon>
        <taxon>Metazoa</taxon>
        <taxon>Ecdysozoa</taxon>
        <taxon>Arthropoda</taxon>
        <taxon>Hexapoda</taxon>
        <taxon>Insecta</taxon>
        <taxon>Pterygota</taxon>
        <taxon>Neoptera</taxon>
        <taxon>Endopterygota</taxon>
        <taxon>Coleoptera</taxon>
        <taxon>Polyphaga</taxon>
        <taxon>Cucujiformia</taxon>
        <taxon>Chrysomeloidea</taxon>
        <taxon>Cerambycidae</taxon>
        <taxon>Lamiinae</taxon>
        <taxon>Acanthocinini</taxon>
        <taxon>Exocentrus</taxon>
    </lineage>
</organism>
<gene>
    <name evidence="3" type="ORF">NQ315_007359</name>
</gene>
<feature type="compositionally biased region" description="Low complexity" evidence="1">
    <location>
        <begin position="59"/>
        <end position="73"/>
    </location>
</feature>
<sequence>MRCSLVFVVVLFVVFSTAYCAPAEQTNVSSDAKSAFGVAFDEIVVDTSLTVKRKDPARLSRSQSASQGGAAASVVPQKKQDGS</sequence>
<dbReference type="AlphaFoldDB" id="A0AAV8VI31"/>
<protein>
    <recommendedName>
        <fullName evidence="5">Secreted protein</fullName>
    </recommendedName>
</protein>
<evidence type="ECO:0000256" key="1">
    <source>
        <dbReference type="SAM" id="MobiDB-lite"/>
    </source>
</evidence>
<keyword evidence="4" id="KW-1185">Reference proteome</keyword>
<proteinExistence type="predicted"/>
<reference evidence="3 4" key="1">
    <citation type="journal article" date="2023" name="Insect Mol. Biol.">
        <title>Genome sequencing provides insights into the evolution of gene families encoding plant cell wall-degrading enzymes in longhorned beetles.</title>
        <authorList>
            <person name="Shin N.R."/>
            <person name="Okamura Y."/>
            <person name="Kirsch R."/>
            <person name="Pauchet Y."/>
        </authorList>
    </citation>
    <scope>NUCLEOTIDE SEQUENCE [LARGE SCALE GENOMIC DNA]</scope>
    <source>
        <strain evidence="3">EAD_L_NR</strain>
    </source>
</reference>
<evidence type="ECO:0000313" key="3">
    <source>
        <dbReference type="EMBL" id="KAJ8913642.1"/>
    </source>
</evidence>
<dbReference type="EMBL" id="JANEYG010000089">
    <property type="protein sequence ID" value="KAJ8913642.1"/>
    <property type="molecule type" value="Genomic_DNA"/>
</dbReference>